<gene>
    <name evidence="1" type="ORF">SAMN05421791_10445</name>
</gene>
<dbReference type="Gene3D" id="3.20.20.70">
    <property type="entry name" value="Aldolase class I"/>
    <property type="match status" value="1"/>
</dbReference>
<dbReference type="AlphaFoldDB" id="A0A1G7SJM9"/>
<sequence length="267" mass="29070">MAEDKFNKEAFLAHYKGRGYSYESIQTEMDDENNSHVVIKELEHPLRKKVPEFSSKLRHRLVEVPEEIYEASGIRIFGHRIKSLLFSTDVALIRNSNAHAIMSVYPFTPQMAINQSLINASSVPVFTGVGGGTTTGERSIQLAFQSEQAGAFGVVVNSPMENDVIRQIAQVVDVPVVATISNEKDDFVGKLNAGANMLNVSGGANTAQLVTMIRQEVGEIVPIIATGGPTGESILETIEAGANAITYTPPASADIFAELMDKYRRNK</sequence>
<evidence type="ECO:0008006" key="3">
    <source>
        <dbReference type="Google" id="ProtNLM"/>
    </source>
</evidence>
<proteinExistence type="predicted"/>
<dbReference type="InterPro" id="IPR013785">
    <property type="entry name" value="Aldolase_TIM"/>
</dbReference>
<evidence type="ECO:0000313" key="1">
    <source>
        <dbReference type="EMBL" id="SDG23084.1"/>
    </source>
</evidence>
<dbReference type="RefSeq" id="WP_245694818.1">
    <property type="nucleotide sequence ID" value="NZ_FNCK01000004.1"/>
</dbReference>
<dbReference type="SUPFAM" id="SSF51412">
    <property type="entry name" value="Inosine monophosphate dehydrogenase (IMPDH)"/>
    <property type="match status" value="1"/>
</dbReference>
<dbReference type="Proteomes" id="UP000199708">
    <property type="component" value="Unassembled WGS sequence"/>
</dbReference>
<protein>
    <recommendedName>
        <fullName evidence="3">Hydrolase</fullName>
    </recommendedName>
</protein>
<dbReference type="EMBL" id="FNCK01000004">
    <property type="protein sequence ID" value="SDG23084.1"/>
    <property type="molecule type" value="Genomic_DNA"/>
</dbReference>
<organism evidence="1 2">
    <name type="scientific">Facklamia miroungae</name>
    <dbReference type="NCBI Taxonomy" id="120956"/>
    <lineage>
        <taxon>Bacteria</taxon>
        <taxon>Bacillati</taxon>
        <taxon>Bacillota</taxon>
        <taxon>Bacilli</taxon>
        <taxon>Lactobacillales</taxon>
        <taxon>Aerococcaceae</taxon>
        <taxon>Facklamia</taxon>
    </lineage>
</organism>
<accession>A0A1G7SJM9</accession>
<evidence type="ECO:0000313" key="2">
    <source>
        <dbReference type="Proteomes" id="UP000199708"/>
    </source>
</evidence>
<dbReference type="STRING" id="120956.SAMN05421791_10445"/>
<reference evidence="1 2" key="1">
    <citation type="submission" date="2016-10" db="EMBL/GenBank/DDBJ databases">
        <authorList>
            <person name="de Groot N.N."/>
        </authorList>
    </citation>
    <scope>NUCLEOTIDE SEQUENCE [LARGE SCALE GENOMIC DNA]</scope>
    <source>
        <strain evidence="1 2">ATCC BAA-466</strain>
    </source>
</reference>
<name>A0A1G7SJM9_9LACT</name>
<keyword evidence="2" id="KW-1185">Reference proteome</keyword>